<comment type="caution">
    <text evidence="1">The sequence shown here is derived from an EMBL/GenBank/DDBJ whole genome shotgun (WGS) entry which is preliminary data.</text>
</comment>
<evidence type="ECO:0000313" key="1">
    <source>
        <dbReference type="EMBL" id="KAK3062981.1"/>
    </source>
</evidence>
<feature type="non-terminal residue" evidence="1">
    <location>
        <position position="461"/>
    </location>
</feature>
<reference evidence="1" key="1">
    <citation type="submission" date="2024-09" db="EMBL/GenBank/DDBJ databases">
        <title>Black Yeasts Isolated from many extreme environments.</title>
        <authorList>
            <person name="Coleine C."/>
            <person name="Stajich J.E."/>
            <person name="Selbmann L."/>
        </authorList>
    </citation>
    <scope>NUCLEOTIDE SEQUENCE</scope>
    <source>
        <strain evidence="1">CCFEE 5737</strain>
    </source>
</reference>
<organism evidence="1 2">
    <name type="scientific">Coniosporium uncinatum</name>
    <dbReference type="NCBI Taxonomy" id="93489"/>
    <lineage>
        <taxon>Eukaryota</taxon>
        <taxon>Fungi</taxon>
        <taxon>Dikarya</taxon>
        <taxon>Ascomycota</taxon>
        <taxon>Pezizomycotina</taxon>
        <taxon>Dothideomycetes</taxon>
        <taxon>Dothideomycetes incertae sedis</taxon>
        <taxon>Coniosporium</taxon>
    </lineage>
</organism>
<proteinExistence type="predicted"/>
<gene>
    <name evidence="1" type="ORF">LTS18_002996</name>
</gene>
<dbReference type="EMBL" id="JAWDJW010007044">
    <property type="protein sequence ID" value="KAK3062981.1"/>
    <property type="molecule type" value="Genomic_DNA"/>
</dbReference>
<protein>
    <submittedName>
        <fullName evidence="1">Uncharacterized protein</fullName>
    </submittedName>
</protein>
<sequence>MQSSVRSATTRVLIQNALYRYNQGNDTAQNWSTSQTDLSQALDGGNKNGLLLQAVMWPKNGTGVSGTASLFNATSDGIFKTIVLPYTYPNGSSVYLGDNSTYGFPAWLYPNFTYTELPTDSRPVYDGEVLDVHSALLIGPWVLNDTFSLVSLTLPVINNTSNTDVLGYLTAVLDGRYISDVVRSPEGLDRTGTTLLVGPANSTNHFSPGVLWSSNNADPPDNVEVRFVLPTNNTEGRHSEHTFGTANAAFDYSRFPAVKEGLTRNMMSVNNAGSLISTKNEQGYNVAVGFAMPMTTIVDWVVLVEQAHNEVWEPINRLRNILLACVFGTVGVMLLLAFPIAHFFSAPIRRLRDATRNSVEASDFPPDSDGHSLHSSVNDDSSEAANVARKEGFFAAVTKWRGGRRQSANERKEAERRRAFRIPSKVKDGKHFVVDELTDLTATFNDMTDELMMQYEKLEER</sequence>
<evidence type="ECO:0000313" key="2">
    <source>
        <dbReference type="Proteomes" id="UP001186974"/>
    </source>
</evidence>
<keyword evidence="2" id="KW-1185">Reference proteome</keyword>
<name>A0ACC3D7E8_9PEZI</name>
<accession>A0ACC3D7E8</accession>
<dbReference type="Proteomes" id="UP001186974">
    <property type="component" value="Unassembled WGS sequence"/>
</dbReference>